<dbReference type="Gene3D" id="3.30.40.10">
    <property type="entry name" value="Zinc/RING finger domain, C3HC4 (zinc finger)"/>
    <property type="match status" value="1"/>
</dbReference>
<dbReference type="VEuPathDB" id="TriTrypDB:ADEAN_000813300"/>
<dbReference type="InterPro" id="IPR013083">
    <property type="entry name" value="Znf_RING/FYVE/PHD"/>
</dbReference>
<proteinExistence type="predicted"/>
<sequence>MQTDRDEVGSAIKIQKWIRNRLLYQRSIRFLCLLMLIRDGEENKLSFLDFLVNFSEDENVTPQEWLRRYETVLRVSIETCYLYEEEWKMENYVRRLSVDALLSEVTTSTGRCVSDSERCFVKENSSQSRFLFLLSEEKRQSLIRDFRKDGLQPVLNAMTDSHPAEDTSDLGTLLSECVGEANMRFMKQSNRFRQYLQGVVPFTNLGRTLLYILNTTNSSEPPCATTTAVSTDCAPLPLKEQNKEDDEQNSDEEEDGQSGLSEEVYNTRYFERQKEKYLKIFRGVAEKLNLSDECKEQKEAELFNTPPNESCHDGVVYDNTDDTAGFADAEDVFFPTLLPPDQPTHGERAGVCAVCELEGNEEDELTHCVGCHIPLHHDCAYPSYDGDGTINNNKVFCSVRCSKKRLS</sequence>
<dbReference type="Proteomes" id="UP000515908">
    <property type="component" value="Chromosome 18"/>
</dbReference>
<evidence type="ECO:0000313" key="3">
    <source>
        <dbReference type="Proteomes" id="UP000515908"/>
    </source>
</evidence>
<feature type="compositionally biased region" description="Acidic residues" evidence="1">
    <location>
        <begin position="243"/>
        <end position="256"/>
    </location>
</feature>
<dbReference type="EMBL" id="LR877162">
    <property type="protein sequence ID" value="CAD2220611.1"/>
    <property type="molecule type" value="Genomic_DNA"/>
</dbReference>
<organism evidence="2 3">
    <name type="scientific">Angomonas deanei</name>
    <dbReference type="NCBI Taxonomy" id="59799"/>
    <lineage>
        <taxon>Eukaryota</taxon>
        <taxon>Discoba</taxon>
        <taxon>Euglenozoa</taxon>
        <taxon>Kinetoplastea</taxon>
        <taxon>Metakinetoplastina</taxon>
        <taxon>Trypanosomatida</taxon>
        <taxon>Trypanosomatidae</taxon>
        <taxon>Strigomonadinae</taxon>
        <taxon>Angomonas</taxon>
    </lineage>
</organism>
<gene>
    <name evidence="2" type="ORF">ADEAN_000813300</name>
</gene>
<accession>A0A7G2CNT5</accession>
<evidence type="ECO:0000256" key="1">
    <source>
        <dbReference type="SAM" id="MobiDB-lite"/>
    </source>
</evidence>
<protein>
    <submittedName>
        <fullName evidence="2">Uncharacterized protein</fullName>
    </submittedName>
</protein>
<evidence type="ECO:0000313" key="2">
    <source>
        <dbReference type="EMBL" id="CAD2220611.1"/>
    </source>
</evidence>
<reference evidence="2 3" key="1">
    <citation type="submission" date="2020-08" db="EMBL/GenBank/DDBJ databases">
        <authorList>
            <person name="Newling K."/>
            <person name="Davey J."/>
            <person name="Forrester S."/>
        </authorList>
    </citation>
    <scope>NUCLEOTIDE SEQUENCE [LARGE SCALE GENOMIC DNA]</scope>
    <source>
        <strain evidence="3">Crithidia deanei Carvalho (ATCC PRA-265)</strain>
    </source>
</reference>
<feature type="region of interest" description="Disordered" evidence="1">
    <location>
        <begin position="240"/>
        <end position="263"/>
    </location>
</feature>
<keyword evidence="3" id="KW-1185">Reference proteome</keyword>
<dbReference type="AlphaFoldDB" id="A0A7G2CNT5"/>
<name>A0A7G2CNT5_9TRYP</name>